<dbReference type="EMBL" id="AP025183">
    <property type="protein sequence ID" value="BDB52490.1"/>
    <property type="molecule type" value="Genomic_DNA"/>
</dbReference>
<reference evidence="2 3" key="2">
    <citation type="journal article" date="2022" name="Microorganisms">
        <title>Complete Genome Sequences of Two Flavobacterium ammonificans Strains and a Flavobacterium ammoniigenes Strain of Ammonifying Bacterioplankton Isolated from Surface River Water.</title>
        <authorList>
            <person name="Suda W."/>
            <person name="Ogata Y."/>
            <person name="Shindo C."/>
            <person name="Watanabe K."/>
        </authorList>
    </citation>
    <scope>NUCLEOTIDE SEQUENCE [LARGE SCALE GENOMIC DNA]</scope>
    <source>
        <strain evidence="2 3">GENT11</strain>
    </source>
</reference>
<feature type="transmembrane region" description="Helical" evidence="1">
    <location>
        <begin position="107"/>
        <end position="124"/>
    </location>
</feature>
<keyword evidence="1" id="KW-0472">Membrane</keyword>
<organism evidence="2 3">
    <name type="scientific">Flavobacterium ammonificans</name>
    <dbReference type="NCBI Taxonomy" id="1751056"/>
    <lineage>
        <taxon>Bacteria</taxon>
        <taxon>Pseudomonadati</taxon>
        <taxon>Bacteroidota</taxon>
        <taxon>Flavobacteriia</taxon>
        <taxon>Flavobacteriales</taxon>
        <taxon>Flavobacteriaceae</taxon>
        <taxon>Flavobacterium</taxon>
    </lineage>
</organism>
<proteinExistence type="predicted"/>
<name>A0ABN6KTP4_9FLAO</name>
<keyword evidence="1" id="KW-0812">Transmembrane</keyword>
<keyword evidence="1" id="KW-1133">Transmembrane helix</keyword>
<accession>A0ABN6KTP4</accession>
<gene>
    <name evidence="2" type="ORF">GENT11_08020</name>
</gene>
<evidence type="ECO:0000313" key="2">
    <source>
        <dbReference type="EMBL" id="BDB52490.1"/>
    </source>
</evidence>
<feature type="transmembrane region" description="Helical" evidence="1">
    <location>
        <begin position="81"/>
        <end position="101"/>
    </location>
</feature>
<reference evidence="2 3" key="1">
    <citation type="journal article" date="2022" name="Int. J. Syst. Evol. Microbiol.">
        <title>Flavobacterium ammonificans sp. nov. and Flavobacterium ammoniigenes sp. nov., ammonifying bacteria isolated from surface river water.</title>
        <authorList>
            <person name="Watanabe K."/>
            <person name="Kitamura T."/>
            <person name="Ogata Y."/>
            <person name="Shindo C."/>
            <person name="Suda W."/>
        </authorList>
    </citation>
    <scope>NUCLEOTIDE SEQUENCE [LARGE SCALE GENOMIC DNA]</scope>
    <source>
        <strain evidence="2 3">GENT11</strain>
    </source>
</reference>
<dbReference type="Proteomes" id="UP001319865">
    <property type="component" value="Chromosome"/>
</dbReference>
<feature type="transmembrane region" description="Helical" evidence="1">
    <location>
        <begin position="20"/>
        <end position="43"/>
    </location>
</feature>
<keyword evidence="3" id="KW-1185">Reference proteome</keyword>
<evidence type="ECO:0000313" key="3">
    <source>
        <dbReference type="Proteomes" id="UP001319865"/>
    </source>
</evidence>
<sequence length="140" mass="16435">MTIILELIGIQDFFGWNKSGLIMIALILNSISFQNSVFQYLLLKHIRFLNQSSDQFIDREVNENLQKIINELNTPFTSKNVVIGFCMLLISLLLNCITSSTFEYGNYFKIPFVLYSIYFVKLFWNNYKNLLENLIQVEIN</sequence>
<evidence type="ECO:0000256" key="1">
    <source>
        <dbReference type="SAM" id="Phobius"/>
    </source>
</evidence>
<protein>
    <submittedName>
        <fullName evidence="2">Uncharacterized protein</fullName>
    </submittedName>
</protein>